<protein>
    <submittedName>
        <fullName evidence="1">Uncharacterized protein</fullName>
    </submittedName>
</protein>
<accession>A0ABQ4ZVN7</accession>
<evidence type="ECO:0000313" key="1">
    <source>
        <dbReference type="EMBL" id="GJS94025.1"/>
    </source>
</evidence>
<keyword evidence="2" id="KW-1185">Reference proteome</keyword>
<sequence length="205" mass="23390">MRQAVLDNILNGRTRELIFALHKARASYDTMRERDIKKDKVYAELEKKCNEALQDLDKNPLVFDMRVEIETLQSLGSEGKRLKASEIQLLQQVDSLRQDRTVVVSRVIPDAAIKLIHSDEIGVLIARLVKSSIIYGRCTTFEEVAELKKPLVLEETPGYRPSSKEEYDRAGNDLADASYPFLAELTADPHAFMEQLLSKKRSHFN</sequence>
<dbReference type="Proteomes" id="UP001151760">
    <property type="component" value="Unassembled WGS sequence"/>
</dbReference>
<proteinExistence type="predicted"/>
<comment type="caution">
    <text evidence="1">The sequence shown here is derived from an EMBL/GenBank/DDBJ whole genome shotgun (WGS) entry which is preliminary data.</text>
</comment>
<reference evidence="1" key="1">
    <citation type="journal article" date="2022" name="Int. J. Mol. Sci.">
        <title>Draft Genome of Tanacetum Coccineum: Genomic Comparison of Closely Related Tanacetum-Family Plants.</title>
        <authorList>
            <person name="Yamashiro T."/>
            <person name="Shiraishi A."/>
            <person name="Nakayama K."/>
            <person name="Satake H."/>
        </authorList>
    </citation>
    <scope>NUCLEOTIDE SEQUENCE</scope>
</reference>
<organism evidence="1 2">
    <name type="scientific">Tanacetum coccineum</name>
    <dbReference type="NCBI Taxonomy" id="301880"/>
    <lineage>
        <taxon>Eukaryota</taxon>
        <taxon>Viridiplantae</taxon>
        <taxon>Streptophyta</taxon>
        <taxon>Embryophyta</taxon>
        <taxon>Tracheophyta</taxon>
        <taxon>Spermatophyta</taxon>
        <taxon>Magnoliopsida</taxon>
        <taxon>eudicotyledons</taxon>
        <taxon>Gunneridae</taxon>
        <taxon>Pentapetalae</taxon>
        <taxon>asterids</taxon>
        <taxon>campanulids</taxon>
        <taxon>Asterales</taxon>
        <taxon>Asteraceae</taxon>
        <taxon>Asteroideae</taxon>
        <taxon>Anthemideae</taxon>
        <taxon>Anthemidinae</taxon>
        <taxon>Tanacetum</taxon>
    </lineage>
</organism>
<dbReference type="EMBL" id="BQNB010011700">
    <property type="protein sequence ID" value="GJS94025.1"/>
    <property type="molecule type" value="Genomic_DNA"/>
</dbReference>
<gene>
    <name evidence="1" type="ORF">Tco_0800993</name>
</gene>
<reference evidence="1" key="2">
    <citation type="submission" date="2022-01" db="EMBL/GenBank/DDBJ databases">
        <authorList>
            <person name="Yamashiro T."/>
            <person name="Shiraishi A."/>
            <person name="Satake H."/>
            <person name="Nakayama K."/>
        </authorList>
    </citation>
    <scope>NUCLEOTIDE SEQUENCE</scope>
</reference>
<name>A0ABQ4ZVN7_9ASTR</name>
<evidence type="ECO:0000313" key="2">
    <source>
        <dbReference type="Proteomes" id="UP001151760"/>
    </source>
</evidence>